<dbReference type="EMBL" id="JADGIZ020000011">
    <property type="protein sequence ID" value="KAL2917305.1"/>
    <property type="molecule type" value="Genomic_DNA"/>
</dbReference>
<comment type="subunit">
    <text evidence="16">V-ATPase is a heteromultimeric enzyme composed of a peripheral catalytic V1 complex (components A to H) attached to an integral membrane V0 proton pore complex (components: a, c, c', c'', d, e, f and VOA1). The decameric c-ring forms the proton-conducting pore, and is composed of eight proteolipid subunits c, one subunit c' and one subunit c''.</text>
</comment>
<keyword evidence="11" id="KW-0406">Ion transport</keyword>
<dbReference type="InterPro" id="IPR011555">
    <property type="entry name" value="ATPase_proteolipid_su_C_euk"/>
</dbReference>
<organism evidence="20 21">
    <name type="scientific">Polyrhizophydium stewartii</name>
    <dbReference type="NCBI Taxonomy" id="2732419"/>
    <lineage>
        <taxon>Eukaryota</taxon>
        <taxon>Fungi</taxon>
        <taxon>Fungi incertae sedis</taxon>
        <taxon>Chytridiomycota</taxon>
        <taxon>Chytridiomycota incertae sedis</taxon>
        <taxon>Chytridiomycetes</taxon>
        <taxon>Rhizophydiales</taxon>
        <taxon>Rhizophydiales incertae sedis</taxon>
        <taxon>Polyrhizophydium</taxon>
    </lineage>
</organism>
<accession>A0ABR4NCN3</accession>
<feature type="domain" description="BP28 C-terminal" evidence="19">
    <location>
        <begin position="1920"/>
        <end position="2072"/>
    </location>
</feature>
<sequence length="2208" mass="239294">MGVMRPELVLKNVIPVIMAGIIAIYGVIVAVLLSSNLKQEMTLYSGFISLAAGLSVGLSGLAAGFAVGVVGDAGVRGIAQQPRLFVGMILILIFAEVLGLYGLIVALILNTKASTGAIAGARAPVSGRQKASLLFDAREAADIGRETILVAGRAGLQELALVNPAFASFGESLFSDSLKEQDRGLLTRAENAKLDALIAKFLRMLSPHFLRKAAFKALEWLIRRFRINELNVDAVMECILPFHETKQFAQFVAILAIPASSMWVFLKTSVQKTSVQLERSLIVDRCIKDTSVLKFIFDAVDRSVNDGISNATLLSFMACVLIQFFETKASVTDADMRIVLPALVNALRSQMPDLRAAGQMALAFLSTKSQFAPEALAGLAEAASMDVTPATLYSTLLCLVTVFQNQPRVDILPESVYRRLIECPGLTKTLSTVATTYQADDFAEPFLKALLRSHNLRSADPAVDPEAEVFVSLVSTRLLSPGTLQRIFAATIQAYVPLVLQSQSARAAVIGSLLRQVYESNVVILDSVLDAQFKSTLDGTEKSKKRRAVLYQLTTSFFKDTMLESIDSKGTTLYLSLHHPQRSVRLVAVGKLKSMLESDLAESDRVALTRLAQESLLSLLQDEDASVSLAAMEFPNLATYVAADQLSDIAADLVAAKRTDNKLRAAAAAVLCTLLTRADCPMSCREVLFGALWRTEKSTVTARIVAPHASALLRRVGVDAKQADAFAALFSESLQDAAPAATEARDAHVVHNATNAASVELLSKQLRASAAFRSFVYNNALFSVFSRARLVGLLTVAREVAVASQLDDDVLTLAPLFLQQLLDIPKETRNPAQNLVDVIKSRRTVMSGKDAQTFAIIKAALAITRRLVQPRSWLNIAGSSGPAHARVLIIVFSTVLAVPNEAIRELLVETFLSTIGAASTLEFAMCAWTESELPHLRVFALGVAAKFIAGSSKPQDYQLVLPSLLLALADPDRSVRLAALSTLDTVCAAFKQLPTVDAKHLQNVIHGYDRFYGANSTLIGYLTPRSAASFANKLASWAEEISADAGFIATNLHLALQRADSSKVKFQDDLLGFLLTNILAFGSIDTQTRLLALMQSVDSSLKLKTLLPLLEKTAATFFVQLQPGDAAASAAAAIAATTLGGTDDEIAFKTASLLSLLARLFTPAVVAQLFRTAKYAKAFCALLAPPPATPSASEAELARAELWRTVNVAALEQITAAWIEGIDLDKQQVIFAALVDLVALGDGAVAPKIKAMLKHLPISGSVVLPTLERIQQFLGQDPATTTAKRAKSQTDTEKSLILGGVALLELLQLADNMPESEMLIGPLFDMLAALLNSDVVQTLTEVEYFKQLILSALQQLFRSQIDSRTLLVSEDAVRIDLVVQCIRVTDNPQTHNAALLLLSTVASVAPQSVLINIMPVFTFMGANILRQDDNFSFHVIQQTLQTIVPALMRHLDGEAFAELKPIMDVFVQALPHIPTHRRLRLFTLLVQTLGAEAHLGSMLALVLTGSVTSNFLAAQRTSDSNDAITFSLGLAHQFSHGEQLKALIKVAQMSRTLPCRQAEFASPLLDAGTELKTIRRVKLQLVNFLGHALKSKSLVSVLGDEADIRSEADNLHLQLMEILLLESDAVSAFAGEAQTRPGSSDAKFGRMLMNSLQDALALANNLLALGVFVGVTERLLARSDDAIRHRALVMLKQRLSALAGVDDLEETQFVAILHALYRILAAADPENKAAESKQLAADCIAGIAALVGSRIPDALADGVKTLLSEHCAKSSNEALSSSCIVCLSALSVALGPRTVPFMPQMVPTIIAAGHTALAARSESRPVMLAAVFGAFVVLVETLSQFASPYLADIISFVVDPAIEAMPLRVQQLAAAISAGLAKHVPIRVLLRPMAQRLPAAIESGPYALVSLFQLASELIANSPQAAIAESIKPLTALFLQGFGYRCAGPAKQVVEKSIAAEDAMISAFIAMMMKTNETIFRPIFLKIVDWATSEMLRKSGWTDDNVFSRQQLLYRLSERLFAELKSIFVPYFAYLLDNALATLQRFVDNQQVDADIWILIVANIRSCFLFHGPNDFITSDRLQSILDALILQTEQASMHDVAFKDRMSQYLVPCIAQLAVTFRGDKTWKALTRAALSRTRSDTAEVRWACIKVLHEMYSRLGEEMLAFFPETIPFLAELMEDDDEDVEKSCQELCLLIQHYLGEPIQQYFSA</sequence>
<evidence type="ECO:0000256" key="15">
    <source>
        <dbReference type="ARBA" id="ARBA00045519"/>
    </source>
</evidence>
<evidence type="ECO:0000256" key="12">
    <source>
        <dbReference type="ARBA" id="ARBA00023136"/>
    </source>
</evidence>
<feature type="transmembrane region" description="Helical" evidence="18">
    <location>
        <begin position="12"/>
        <end position="35"/>
    </location>
</feature>
<dbReference type="Pfam" id="PF00137">
    <property type="entry name" value="ATP-synt_C"/>
    <property type="match status" value="1"/>
</dbReference>
<proteinExistence type="inferred from homology"/>
<dbReference type="InterPro" id="IPR035921">
    <property type="entry name" value="F/V-ATP_Csub_sf"/>
</dbReference>
<evidence type="ECO:0000256" key="7">
    <source>
        <dbReference type="ARBA" id="ARBA00022517"/>
    </source>
</evidence>
<dbReference type="Gene3D" id="1.25.10.10">
    <property type="entry name" value="Leucine-rich Repeat Variant"/>
    <property type="match status" value="3"/>
</dbReference>
<dbReference type="PROSITE" id="PS50077">
    <property type="entry name" value="HEAT_REPEAT"/>
    <property type="match status" value="1"/>
</dbReference>
<keyword evidence="12 18" id="KW-0472">Membrane</keyword>
<dbReference type="CDD" id="cd18176">
    <property type="entry name" value="ATP-synt_Vo_c_ATP6C_rpt2"/>
    <property type="match status" value="1"/>
</dbReference>
<dbReference type="PANTHER" id="PTHR13457:SF1">
    <property type="entry name" value="HEAT REPEAT-CONTAINING PROTEIN 1"/>
    <property type="match status" value="1"/>
</dbReference>
<name>A0ABR4NCN3_9FUNG</name>
<keyword evidence="21" id="KW-1185">Reference proteome</keyword>
<dbReference type="InterPro" id="IPR022125">
    <property type="entry name" value="U3snoRNP10_N"/>
</dbReference>
<dbReference type="PANTHER" id="PTHR13457">
    <property type="entry name" value="BAP28"/>
    <property type="match status" value="1"/>
</dbReference>
<evidence type="ECO:0000256" key="18">
    <source>
        <dbReference type="RuleBase" id="RU367065"/>
    </source>
</evidence>
<keyword evidence="9 18" id="KW-0812">Transmembrane</keyword>
<dbReference type="NCBIfam" id="TIGR01100">
    <property type="entry name" value="V_ATP_synt_C"/>
    <property type="match status" value="1"/>
</dbReference>
<keyword evidence="8 18" id="KW-0698">rRNA processing</keyword>
<evidence type="ECO:0000256" key="11">
    <source>
        <dbReference type="ARBA" id="ARBA00023065"/>
    </source>
</evidence>
<comment type="function">
    <text evidence="15">Proton-conducting pore forming subunit of the V0 complex of vacuolar(H+)-ATPase (V-ATPase), a multisubunit enzyme composed of a peripheral complex (V1) that hydrolyzes ATP and a membrane integral complex (V0) that translocates protons. V-ATPase is responsible for acidifying and maintaining the pH of intracellular compartments.</text>
</comment>
<comment type="subunit">
    <text evidence="18">Component of the ribosomal small subunit (SSU) processome.</text>
</comment>
<evidence type="ECO:0000256" key="2">
    <source>
        <dbReference type="ARBA" id="ARBA00004604"/>
    </source>
</evidence>
<evidence type="ECO:0000256" key="6">
    <source>
        <dbReference type="ARBA" id="ARBA00022448"/>
    </source>
</evidence>
<evidence type="ECO:0000256" key="4">
    <source>
        <dbReference type="ARBA" id="ARBA00010559"/>
    </source>
</evidence>
<comment type="subcellular location">
    <subcellularLocation>
        <location evidence="1">Membrane</location>
        <topology evidence="1">Multi-pass membrane protein</topology>
    </subcellularLocation>
    <subcellularLocation>
        <location evidence="2 18">Nucleus</location>
        <location evidence="2 18">Nucleolus</location>
    </subcellularLocation>
</comment>
<evidence type="ECO:0000256" key="13">
    <source>
        <dbReference type="ARBA" id="ARBA00023242"/>
    </source>
</evidence>
<dbReference type="InterPro" id="IPR021133">
    <property type="entry name" value="HEAT_type_2"/>
</dbReference>
<evidence type="ECO:0000256" key="1">
    <source>
        <dbReference type="ARBA" id="ARBA00004141"/>
    </source>
</evidence>
<comment type="caution">
    <text evidence="20">The sequence shown here is derived from an EMBL/GenBank/DDBJ whole genome shotgun (WGS) entry which is preliminary data.</text>
</comment>
<feature type="transmembrane region" description="Helical" evidence="18">
    <location>
        <begin position="47"/>
        <end position="71"/>
    </location>
</feature>
<comment type="function">
    <text evidence="18">Involved in nucleolar processing of pre-18S ribosomal RNA.</text>
</comment>
<feature type="repeat" description="HEAT" evidence="17">
    <location>
        <begin position="960"/>
        <end position="997"/>
    </location>
</feature>
<reference evidence="20 21" key="1">
    <citation type="submission" date="2023-09" db="EMBL/GenBank/DDBJ databases">
        <title>Pangenome analysis of Batrachochytrium dendrobatidis and related Chytrids.</title>
        <authorList>
            <person name="Yacoub M.N."/>
            <person name="Stajich J.E."/>
            <person name="James T.Y."/>
        </authorList>
    </citation>
    <scope>NUCLEOTIDE SEQUENCE [LARGE SCALE GENOMIC DNA]</scope>
    <source>
        <strain evidence="20 21">JEL0888</strain>
    </source>
</reference>
<evidence type="ECO:0000256" key="9">
    <source>
        <dbReference type="ARBA" id="ARBA00022692"/>
    </source>
</evidence>
<gene>
    <name evidence="20" type="primary">UTP10</name>
    <name evidence="20" type="ORF">HK105_202969</name>
</gene>
<dbReference type="Gene3D" id="1.20.120.610">
    <property type="entry name" value="lithium bound rotor ring of v- atpase"/>
    <property type="match status" value="1"/>
</dbReference>
<dbReference type="Pfam" id="PF12397">
    <property type="entry name" value="U3snoRNP10"/>
    <property type="match status" value="1"/>
</dbReference>
<dbReference type="Pfam" id="PF08146">
    <property type="entry name" value="BP28CT"/>
    <property type="match status" value="1"/>
</dbReference>
<dbReference type="SUPFAM" id="SSF48371">
    <property type="entry name" value="ARM repeat"/>
    <property type="match status" value="2"/>
</dbReference>
<comment type="similarity">
    <text evidence="3">Belongs to the V-ATPase proteolipid subunit family.</text>
</comment>
<keyword evidence="6" id="KW-0813">Transport</keyword>
<evidence type="ECO:0000256" key="14">
    <source>
        <dbReference type="ARBA" id="ARBA00023274"/>
    </source>
</evidence>
<dbReference type="Pfam" id="PF23243">
    <property type="entry name" value="HEAT_HEATR1"/>
    <property type="match status" value="1"/>
</dbReference>
<keyword evidence="13 18" id="KW-0539">Nucleus</keyword>
<evidence type="ECO:0000256" key="8">
    <source>
        <dbReference type="ARBA" id="ARBA00022552"/>
    </source>
</evidence>
<dbReference type="InterPro" id="IPR056473">
    <property type="entry name" value="HEAT_Utp10/HEAT1"/>
</dbReference>
<keyword evidence="7 18" id="KW-0690">Ribosome biogenesis</keyword>
<evidence type="ECO:0000256" key="16">
    <source>
        <dbReference type="ARBA" id="ARBA00046480"/>
    </source>
</evidence>
<evidence type="ECO:0000256" key="3">
    <source>
        <dbReference type="ARBA" id="ARBA00007296"/>
    </source>
</evidence>
<protein>
    <recommendedName>
        <fullName evidence="5 18">U3 small nucleolar RNA-associated protein 10</fullName>
    </recommendedName>
</protein>
<evidence type="ECO:0000313" key="21">
    <source>
        <dbReference type="Proteomes" id="UP001527925"/>
    </source>
</evidence>
<evidence type="ECO:0000313" key="20">
    <source>
        <dbReference type="EMBL" id="KAL2917305.1"/>
    </source>
</evidence>
<dbReference type="InterPro" id="IPR012954">
    <property type="entry name" value="BP28_C_dom"/>
</dbReference>
<dbReference type="InterPro" id="IPR016024">
    <property type="entry name" value="ARM-type_fold"/>
</dbReference>
<dbReference type="InterPro" id="IPR040191">
    <property type="entry name" value="UTP10"/>
</dbReference>
<dbReference type="InterPro" id="IPR011989">
    <property type="entry name" value="ARM-like"/>
</dbReference>
<dbReference type="InterPro" id="IPR002379">
    <property type="entry name" value="ATPase_proteolipid_c-like_dom"/>
</dbReference>
<comment type="similarity">
    <text evidence="4 18">Belongs to the HEATR1/UTP10 family.</text>
</comment>
<evidence type="ECO:0000256" key="17">
    <source>
        <dbReference type="PROSITE-ProRule" id="PRU00103"/>
    </source>
</evidence>
<dbReference type="SMART" id="SM01036">
    <property type="entry name" value="BP28CT"/>
    <property type="match status" value="1"/>
</dbReference>
<evidence type="ECO:0000256" key="5">
    <source>
        <dbReference type="ARBA" id="ARBA00015399"/>
    </source>
</evidence>
<keyword evidence="10 18" id="KW-1133">Transmembrane helix</keyword>
<feature type="transmembrane region" description="Helical" evidence="18">
    <location>
        <begin position="83"/>
        <end position="109"/>
    </location>
</feature>
<dbReference type="Proteomes" id="UP001527925">
    <property type="component" value="Unassembled WGS sequence"/>
</dbReference>
<dbReference type="InterPro" id="IPR000245">
    <property type="entry name" value="ATPase_proteolipid_csu"/>
</dbReference>
<evidence type="ECO:0000256" key="10">
    <source>
        <dbReference type="ARBA" id="ARBA00022989"/>
    </source>
</evidence>
<dbReference type="PRINTS" id="PR00122">
    <property type="entry name" value="VACATPASE"/>
</dbReference>
<evidence type="ECO:0000259" key="19">
    <source>
        <dbReference type="SMART" id="SM01036"/>
    </source>
</evidence>
<dbReference type="SUPFAM" id="SSF81333">
    <property type="entry name" value="F1F0 ATP synthase subunit C"/>
    <property type="match status" value="1"/>
</dbReference>
<keyword evidence="14 18" id="KW-0687">Ribonucleoprotein</keyword>